<dbReference type="VEuPathDB" id="AmoebaDB:EIN_523500"/>
<dbReference type="PANTHER" id="PTHR16469">
    <property type="entry name" value="UBIQUITIN-ASSOCIATED AND SH3 DOMAIN-CONTAINING BA-RELATED"/>
    <property type="match status" value="1"/>
</dbReference>
<dbReference type="InterPro" id="IPR013078">
    <property type="entry name" value="His_Pase_superF_clade-1"/>
</dbReference>
<accession>A0A0A1UB85</accession>
<dbReference type="KEGG" id="eiv:EIN_523500"/>
<protein>
    <recommendedName>
        <fullName evidence="3">Phosphoglycerate mutase family protein</fullName>
    </recommendedName>
</protein>
<dbReference type="Proteomes" id="UP000014680">
    <property type="component" value="Unassembled WGS sequence"/>
</dbReference>
<dbReference type="InterPro" id="IPR029033">
    <property type="entry name" value="His_PPase_superfam"/>
</dbReference>
<keyword evidence="2" id="KW-1185">Reference proteome</keyword>
<name>A0A0A1UB85_ENTIV</name>
<evidence type="ECO:0008006" key="3">
    <source>
        <dbReference type="Google" id="ProtNLM"/>
    </source>
</evidence>
<dbReference type="SUPFAM" id="SSF53254">
    <property type="entry name" value="Phosphoglycerate mutase-like"/>
    <property type="match status" value="1"/>
</dbReference>
<dbReference type="CDD" id="cd07067">
    <property type="entry name" value="HP_PGM_like"/>
    <property type="match status" value="1"/>
</dbReference>
<dbReference type="Gene3D" id="3.40.50.1240">
    <property type="entry name" value="Phosphoglycerate mutase-like"/>
    <property type="match status" value="1"/>
</dbReference>
<dbReference type="EMBL" id="KB206368">
    <property type="protein sequence ID" value="ELP92462.1"/>
    <property type="molecule type" value="Genomic_DNA"/>
</dbReference>
<evidence type="ECO:0000313" key="2">
    <source>
        <dbReference type="Proteomes" id="UP000014680"/>
    </source>
</evidence>
<reference evidence="1 2" key="1">
    <citation type="submission" date="2012-10" db="EMBL/GenBank/DDBJ databases">
        <authorList>
            <person name="Zafar N."/>
            <person name="Inman J."/>
            <person name="Hall N."/>
            <person name="Lorenzi H."/>
            <person name="Caler E."/>
        </authorList>
    </citation>
    <scope>NUCLEOTIDE SEQUENCE [LARGE SCALE GENOMIC DNA]</scope>
    <source>
        <strain evidence="1 2">IP1</strain>
    </source>
</reference>
<dbReference type="PANTHER" id="PTHR16469:SF27">
    <property type="entry name" value="UBIQUITIN-ASSOCIATED AND SH3 DOMAIN-CONTAINING BA-RELATED"/>
    <property type="match status" value="1"/>
</dbReference>
<sequence>MSVSSQQGVQKSLRELSVSFISTSSTSPSLFSLQIGSPLTNETLNNFIKSPTGDYFFYEMLYEFVDILNANKGLFFTRPFNTLRLKFYCTELTSPSPCVIPEWVTLENVAEGTPKYIFTQDEFETKVIRTEMDELYESFITSLKTLHTTHTSIPRIFLVRHAIRVDYMDLTWVPNAKYEHDPPLHADGVAQSRDVSHRLRHEKFDLIISSPFFRATETARYIAAEQKQPFGIENGVAEFISVRNRVKLPEFDPARCLDEFYDRNYVPVEKEMSLETWEGMAERVTTTLYELSKRYNRICVVTHRSTEQSLFSKILGKLTKQNYAFTSVCTLLPLTQKPYFKLERIDSHHHLNILTQPPAHNPNYALQGVYKDMIRGKDGKILASVEW</sequence>
<dbReference type="OrthoDB" id="414418at2759"/>
<dbReference type="GeneID" id="14891441"/>
<evidence type="ECO:0000313" key="1">
    <source>
        <dbReference type="EMBL" id="ELP92462.1"/>
    </source>
</evidence>
<dbReference type="AlphaFoldDB" id="A0A0A1UB85"/>
<dbReference type="OMA" id="KDMIRGD"/>
<organism evidence="1 2">
    <name type="scientific">Entamoeba invadens IP1</name>
    <dbReference type="NCBI Taxonomy" id="370355"/>
    <lineage>
        <taxon>Eukaryota</taxon>
        <taxon>Amoebozoa</taxon>
        <taxon>Evosea</taxon>
        <taxon>Archamoebae</taxon>
        <taxon>Mastigamoebida</taxon>
        <taxon>Entamoebidae</taxon>
        <taxon>Entamoeba</taxon>
    </lineage>
</organism>
<dbReference type="Pfam" id="PF00300">
    <property type="entry name" value="His_Phos_1"/>
    <property type="match status" value="1"/>
</dbReference>
<dbReference type="RefSeq" id="XP_004259233.1">
    <property type="nucleotide sequence ID" value="XM_004259185.1"/>
</dbReference>
<proteinExistence type="predicted"/>
<gene>
    <name evidence="1" type="ORF">EIN_523500</name>
</gene>
<dbReference type="InterPro" id="IPR051710">
    <property type="entry name" value="Phosphatase_SH3-domain"/>
</dbReference>